<keyword evidence="2" id="KW-1185">Reference proteome</keyword>
<dbReference type="EMBL" id="JWZT01001974">
    <property type="protein sequence ID" value="KII70758.1"/>
    <property type="molecule type" value="Genomic_DNA"/>
</dbReference>
<dbReference type="Proteomes" id="UP000031668">
    <property type="component" value="Unassembled WGS sequence"/>
</dbReference>
<comment type="caution">
    <text evidence="1">The sequence shown here is derived from an EMBL/GenBank/DDBJ whole genome shotgun (WGS) entry which is preliminary data.</text>
</comment>
<dbReference type="AlphaFoldDB" id="A0A0C2JN21"/>
<evidence type="ECO:0000313" key="2">
    <source>
        <dbReference type="Proteomes" id="UP000031668"/>
    </source>
</evidence>
<sequence length="162" mass="19295">MHRFQCRCRITYEKTLRNKFTEIISISVQCYHKFIQNLAWVASPLYEPTSKGKEWEWNHIHENSYYSYKKILDSDYDMKPISFVIWNESLTPTMTANQMARLANIQHGDKDDCSHLADKPDFNFDQQEVKEYHNTFCKISSISRQIIINIIETSFNLPRKTC</sequence>
<protein>
    <submittedName>
        <fullName evidence="1">Uncharacterized protein</fullName>
    </submittedName>
</protein>
<reference evidence="1 2" key="1">
    <citation type="journal article" date="2014" name="Genome Biol. Evol.">
        <title>The genome of the myxosporean Thelohanellus kitauei shows adaptations to nutrient acquisition within its fish host.</title>
        <authorList>
            <person name="Yang Y."/>
            <person name="Xiong J."/>
            <person name="Zhou Z."/>
            <person name="Huo F."/>
            <person name="Miao W."/>
            <person name="Ran C."/>
            <person name="Liu Y."/>
            <person name="Zhang J."/>
            <person name="Feng J."/>
            <person name="Wang M."/>
            <person name="Wang M."/>
            <person name="Wang L."/>
            <person name="Yao B."/>
        </authorList>
    </citation>
    <scope>NUCLEOTIDE SEQUENCE [LARGE SCALE GENOMIC DNA]</scope>
    <source>
        <strain evidence="1">Wuqing</strain>
    </source>
</reference>
<organism evidence="1 2">
    <name type="scientific">Thelohanellus kitauei</name>
    <name type="common">Myxosporean</name>
    <dbReference type="NCBI Taxonomy" id="669202"/>
    <lineage>
        <taxon>Eukaryota</taxon>
        <taxon>Metazoa</taxon>
        <taxon>Cnidaria</taxon>
        <taxon>Myxozoa</taxon>
        <taxon>Myxosporea</taxon>
        <taxon>Bivalvulida</taxon>
        <taxon>Platysporina</taxon>
        <taxon>Myxobolidae</taxon>
        <taxon>Thelohanellus</taxon>
    </lineage>
</organism>
<gene>
    <name evidence="1" type="ORF">RF11_05879</name>
</gene>
<proteinExistence type="predicted"/>
<accession>A0A0C2JN21</accession>
<evidence type="ECO:0000313" key="1">
    <source>
        <dbReference type="EMBL" id="KII70758.1"/>
    </source>
</evidence>
<dbReference type="SUPFAM" id="SSF56672">
    <property type="entry name" value="DNA/RNA polymerases"/>
    <property type="match status" value="1"/>
</dbReference>
<name>A0A0C2JN21_THEKT</name>
<dbReference type="Gene3D" id="3.30.70.270">
    <property type="match status" value="1"/>
</dbReference>
<dbReference type="InterPro" id="IPR043502">
    <property type="entry name" value="DNA/RNA_pol_sf"/>
</dbReference>
<dbReference type="InterPro" id="IPR043128">
    <property type="entry name" value="Rev_trsase/Diguanyl_cyclase"/>
</dbReference>